<keyword evidence="2" id="KW-1185">Reference proteome</keyword>
<proteinExistence type="predicted"/>
<evidence type="ECO:0000313" key="1">
    <source>
        <dbReference type="EMBL" id="MCL6729790.1"/>
    </source>
</evidence>
<reference evidence="1" key="1">
    <citation type="submission" date="2022-05" db="EMBL/GenBank/DDBJ databases">
        <authorList>
            <person name="Jo J.-H."/>
            <person name="Im W.-T."/>
        </authorList>
    </citation>
    <scope>NUCLEOTIDE SEQUENCE</scope>
    <source>
        <strain evidence="1">SE220</strain>
    </source>
</reference>
<organism evidence="1 2">
    <name type="scientific">Sphingomonas hankyongi</name>
    <dbReference type="NCBI Taxonomy" id="2908209"/>
    <lineage>
        <taxon>Bacteria</taxon>
        <taxon>Pseudomonadati</taxon>
        <taxon>Pseudomonadota</taxon>
        <taxon>Alphaproteobacteria</taxon>
        <taxon>Sphingomonadales</taxon>
        <taxon>Sphingomonadaceae</taxon>
        <taxon>Sphingomonas</taxon>
    </lineage>
</organism>
<comment type="caution">
    <text evidence="1">The sequence shown here is derived from an EMBL/GenBank/DDBJ whole genome shotgun (WGS) entry which is preliminary data.</text>
</comment>
<evidence type="ECO:0000313" key="2">
    <source>
        <dbReference type="Proteomes" id="UP001165342"/>
    </source>
</evidence>
<dbReference type="RefSeq" id="WP_249831262.1">
    <property type="nucleotide sequence ID" value="NZ_JAMGBE010000002.1"/>
</dbReference>
<dbReference type="Proteomes" id="UP001165342">
    <property type="component" value="Unassembled WGS sequence"/>
</dbReference>
<accession>A0ABT0S1Q4</accession>
<dbReference type="InterPro" id="IPR036629">
    <property type="entry name" value="YjbJ_sf"/>
</dbReference>
<protein>
    <submittedName>
        <fullName evidence="1">Uncharacterized protein</fullName>
    </submittedName>
</protein>
<name>A0ABT0S1Q4_9SPHN</name>
<dbReference type="Gene3D" id="1.10.1470.10">
    <property type="entry name" value="YjbJ"/>
    <property type="match status" value="1"/>
</dbReference>
<dbReference type="EMBL" id="JAMGBE010000002">
    <property type="protein sequence ID" value="MCL6729790.1"/>
    <property type="molecule type" value="Genomic_DNA"/>
</dbReference>
<gene>
    <name evidence="1" type="ORF">LZ538_06935</name>
</gene>
<sequence length="53" mass="6241">MAEAQARWPFLTHFDATTIKNERQLITMVKERCSRSQEEAEADVHEWMDGKAF</sequence>